<sequence>MSLMDFTLETPEQEPSVTVKRISGGYRVRETKLDGWRVQIARAFMAAICFGLMAAGGMVWTLTDASFPGDPSITKAVLSTAIYIVAAALVANGAFSRDRDELHVDMKGRLLHIVSRAPLSLLQSRKTLRFEEITRIDLAESSLMSELRSAITRFDYGTIKLSAHGDRAFNIIGGDMMDLEPLLCRLRGDTGVA</sequence>
<keyword evidence="1" id="KW-1133">Transmembrane helix</keyword>
<gene>
    <name evidence="2" type="ORF">BCF46_0254</name>
</gene>
<dbReference type="OrthoDB" id="7847340at2"/>
<dbReference type="AlphaFoldDB" id="A0A497X4D9"/>
<accession>A0A497X4D9</accession>
<dbReference type="RefSeq" id="WP_121020949.1">
    <property type="nucleotide sequence ID" value="NZ_RCCE01000001.1"/>
</dbReference>
<dbReference type="Proteomes" id="UP000269157">
    <property type="component" value="Unassembled WGS sequence"/>
</dbReference>
<feature type="transmembrane region" description="Helical" evidence="1">
    <location>
        <begin position="73"/>
        <end position="95"/>
    </location>
</feature>
<comment type="caution">
    <text evidence="2">The sequence shown here is derived from an EMBL/GenBank/DDBJ whole genome shotgun (WGS) entry which is preliminary data.</text>
</comment>
<evidence type="ECO:0000313" key="2">
    <source>
        <dbReference type="EMBL" id="RLJ60062.1"/>
    </source>
</evidence>
<feature type="transmembrane region" description="Helical" evidence="1">
    <location>
        <begin position="40"/>
        <end position="61"/>
    </location>
</feature>
<evidence type="ECO:0000256" key="1">
    <source>
        <dbReference type="SAM" id="Phobius"/>
    </source>
</evidence>
<keyword evidence="1" id="KW-0812">Transmembrane</keyword>
<dbReference type="InterPro" id="IPR016059">
    <property type="entry name" value="DNA_ligase_ATP-dep_CS"/>
</dbReference>
<organism evidence="2 3">
    <name type="scientific">Litoreibacter meonggei</name>
    <dbReference type="NCBI Taxonomy" id="1049199"/>
    <lineage>
        <taxon>Bacteria</taxon>
        <taxon>Pseudomonadati</taxon>
        <taxon>Pseudomonadota</taxon>
        <taxon>Alphaproteobacteria</taxon>
        <taxon>Rhodobacterales</taxon>
        <taxon>Roseobacteraceae</taxon>
        <taxon>Litoreibacter</taxon>
    </lineage>
</organism>
<name>A0A497X4D9_9RHOB</name>
<reference evidence="2 3" key="1">
    <citation type="submission" date="2018-10" db="EMBL/GenBank/DDBJ databases">
        <title>Genomic Encyclopedia of Archaeal and Bacterial Type Strains, Phase II (KMG-II): from individual species to whole genera.</title>
        <authorList>
            <person name="Goeker M."/>
        </authorList>
    </citation>
    <scope>NUCLEOTIDE SEQUENCE [LARGE SCALE GENOMIC DNA]</scope>
    <source>
        <strain evidence="2 3">DSM 29466</strain>
    </source>
</reference>
<protein>
    <submittedName>
        <fullName evidence="2">Uncharacterized protein</fullName>
    </submittedName>
</protein>
<proteinExistence type="predicted"/>
<dbReference type="GO" id="GO:0003909">
    <property type="term" value="F:DNA ligase activity"/>
    <property type="evidence" value="ECO:0007669"/>
    <property type="project" value="InterPro"/>
</dbReference>
<dbReference type="EMBL" id="RCCE01000001">
    <property type="protein sequence ID" value="RLJ60062.1"/>
    <property type="molecule type" value="Genomic_DNA"/>
</dbReference>
<dbReference type="PROSITE" id="PS00697">
    <property type="entry name" value="DNA_LIGASE_A1"/>
    <property type="match status" value="1"/>
</dbReference>
<evidence type="ECO:0000313" key="3">
    <source>
        <dbReference type="Proteomes" id="UP000269157"/>
    </source>
</evidence>
<keyword evidence="3" id="KW-1185">Reference proteome</keyword>
<keyword evidence="1" id="KW-0472">Membrane</keyword>